<evidence type="ECO:0000313" key="4">
    <source>
        <dbReference type="Proteomes" id="UP000622552"/>
    </source>
</evidence>
<feature type="domain" description="Isochorismatase-like" evidence="2">
    <location>
        <begin position="4"/>
        <end position="160"/>
    </location>
</feature>
<dbReference type="InterPro" id="IPR036380">
    <property type="entry name" value="Isochorismatase-like_sf"/>
</dbReference>
<keyword evidence="4" id="KW-1185">Reference proteome</keyword>
<dbReference type="GO" id="GO:0016787">
    <property type="term" value="F:hydrolase activity"/>
    <property type="evidence" value="ECO:0007669"/>
    <property type="project" value="UniProtKB-KW"/>
</dbReference>
<dbReference type="Proteomes" id="UP000622552">
    <property type="component" value="Unassembled WGS sequence"/>
</dbReference>
<proteinExistence type="predicted"/>
<dbReference type="CDD" id="cd00431">
    <property type="entry name" value="cysteine_hydrolases"/>
    <property type="match status" value="1"/>
</dbReference>
<accession>A0A8J7GTV6</accession>
<reference evidence="3" key="1">
    <citation type="submission" date="2020-11" db="EMBL/GenBank/DDBJ databases">
        <title>Sequencing the genomes of 1000 actinobacteria strains.</title>
        <authorList>
            <person name="Klenk H.-P."/>
        </authorList>
    </citation>
    <scope>NUCLEOTIDE SEQUENCE</scope>
    <source>
        <strain evidence="3">DSM 45356</strain>
    </source>
</reference>
<protein>
    <submittedName>
        <fullName evidence="3">Nicotinamidase-related amidase</fullName>
    </submittedName>
</protein>
<keyword evidence="1" id="KW-0378">Hydrolase</keyword>
<evidence type="ECO:0000313" key="3">
    <source>
        <dbReference type="EMBL" id="MBG6138283.1"/>
    </source>
</evidence>
<dbReference type="PANTHER" id="PTHR43540">
    <property type="entry name" value="PEROXYUREIDOACRYLATE/UREIDOACRYLATE AMIDOHYDROLASE-RELATED"/>
    <property type="match status" value="1"/>
</dbReference>
<dbReference type="SUPFAM" id="SSF52499">
    <property type="entry name" value="Isochorismatase-like hydrolases"/>
    <property type="match status" value="1"/>
</dbReference>
<dbReference type="RefSeq" id="WP_197005059.1">
    <property type="nucleotide sequence ID" value="NZ_BONS01000017.1"/>
</dbReference>
<evidence type="ECO:0000256" key="1">
    <source>
        <dbReference type="ARBA" id="ARBA00022801"/>
    </source>
</evidence>
<dbReference type="Gene3D" id="3.40.50.850">
    <property type="entry name" value="Isochorismatase-like"/>
    <property type="match status" value="1"/>
</dbReference>
<dbReference type="InterPro" id="IPR000868">
    <property type="entry name" value="Isochorismatase-like_dom"/>
</dbReference>
<dbReference type="EMBL" id="JADOUF010000001">
    <property type="protein sequence ID" value="MBG6138283.1"/>
    <property type="molecule type" value="Genomic_DNA"/>
</dbReference>
<dbReference type="AlphaFoldDB" id="A0A8J7GTV6"/>
<gene>
    <name evidence="3" type="ORF">IW245_004477</name>
</gene>
<dbReference type="InterPro" id="IPR050272">
    <property type="entry name" value="Isochorismatase-like_hydrls"/>
</dbReference>
<dbReference type="Pfam" id="PF00857">
    <property type="entry name" value="Isochorismatase"/>
    <property type="match status" value="1"/>
</dbReference>
<organism evidence="3 4">
    <name type="scientific">Longispora fulva</name>
    <dbReference type="NCBI Taxonomy" id="619741"/>
    <lineage>
        <taxon>Bacteria</taxon>
        <taxon>Bacillati</taxon>
        <taxon>Actinomycetota</taxon>
        <taxon>Actinomycetes</taxon>
        <taxon>Micromonosporales</taxon>
        <taxon>Micromonosporaceae</taxon>
        <taxon>Longispora</taxon>
    </lineage>
</organism>
<dbReference type="PANTHER" id="PTHR43540:SF7">
    <property type="entry name" value="ISOCHORISMATASE FAMILY PROTEIN YECD"/>
    <property type="match status" value="1"/>
</dbReference>
<sequence length="161" mass="17299">MTTGLVLIDLMPRIVALPFAPHTGDEVLERCLRLAETFRAQGRPVFLVRVDRPNVDEQPPGSGFADGLVQPGDVLIVKNTIGAFFGTTLDADLRARGVDTVVLGGLVTTMGVESTARAACDAGYEVEFVEDAMSGFAAEEHDLTVGRIFPRFGKVTRSADY</sequence>
<evidence type="ECO:0000259" key="2">
    <source>
        <dbReference type="Pfam" id="PF00857"/>
    </source>
</evidence>
<name>A0A8J7GTV6_9ACTN</name>
<comment type="caution">
    <text evidence="3">The sequence shown here is derived from an EMBL/GenBank/DDBJ whole genome shotgun (WGS) entry which is preliminary data.</text>
</comment>